<sequence length="56" mass="6130">MGLDWDAMTATAREGRLGYRGTGAKGGRVRGRLSLILLESVFEYGRSVRPGLISFQ</sequence>
<evidence type="ECO:0000313" key="1">
    <source>
        <dbReference type="EMBL" id="AJG24337.1"/>
    </source>
</evidence>
<dbReference type="AlphaFoldDB" id="A0A0C4YF01"/>
<accession>A0A0C4YF01</accession>
<protein>
    <submittedName>
        <fullName evidence="1">Uncharacterized protein</fullName>
    </submittedName>
</protein>
<proteinExistence type="predicted"/>
<keyword evidence="2" id="KW-1185">Reference proteome</keyword>
<reference evidence="1 2" key="1">
    <citation type="journal article" date="2015" name="Genome Announc.">
        <title>Complete Genome Sequence of Cupriavidus basilensis 4G11, Isolated from the Oak Ridge Field Research Center Site.</title>
        <authorList>
            <person name="Ray J."/>
            <person name="Waters R.J."/>
            <person name="Skerker J.M."/>
            <person name="Kuehl J.V."/>
            <person name="Price M.N."/>
            <person name="Huang J."/>
            <person name="Chakraborty R."/>
            <person name="Arkin A.P."/>
            <person name="Deutschbauer A."/>
        </authorList>
    </citation>
    <scope>NUCLEOTIDE SEQUENCE [LARGE SCALE GENOMIC DNA]</scope>
    <source>
        <strain evidence="1">4G11</strain>
    </source>
</reference>
<organism evidence="1 2">
    <name type="scientific">Cupriavidus basilensis</name>
    <dbReference type="NCBI Taxonomy" id="68895"/>
    <lineage>
        <taxon>Bacteria</taxon>
        <taxon>Pseudomonadati</taxon>
        <taxon>Pseudomonadota</taxon>
        <taxon>Betaproteobacteria</taxon>
        <taxon>Burkholderiales</taxon>
        <taxon>Burkholderiaceae</taxon>
        <taxon>Cupriavidus</taxon>
    </lineage>
</organism>
<dbReference type="EMBL" id="CP010537">
    <property type="protein sequence ID" value="AJG24337.1"/>
    <property type="molecule type" value="Genomic_DNA"/>
</dbReference>
<dbReference type="STRING" id="68895.RR42_s2756"/>
<dbReference type="Proteomes" id="UP000031843">
    <property type="component" value="Chromosome secondary"/>
</dbReference>
<gene>
    <name evidence="1" type="ORF">RR42_s2756</name>
</gene>
<evidence type="ECO:0000313" key="2">
    <source>
        <dbReference type="Proteomes" id="UP000031843"/>
    </source>
</evidence>
<name>A0A0C4YF01_9BURK</name>
<dbReference type="KEGG" id="cbw:RR42_s2756"/>